<dbReference type="OrthoDB" id="185175at2759"/>
<dbReference type="SMART" id="SM00233">
    <property type="entry name" value="PH"/>
    <property type="match status" value="1"/>
</dbReference>
<feature type="domain" description="PH" evidence="2">
    <location>
        <begin position="16"/>
        <end position="112"/>
    </location>
</feature>
<dbReference type="Pfam" id="PF00169">
    <property type="entry name" value="PH"/>
    <property type="match status" value="1"/>
</dbReference>
<dbReference type="Gene3D" id="2.30.29.30">
    <property type="entry name" value="Pleckstrin-homology domain (PH domain)/Phosphotyrosine-binding domain (PTB)"/>
    <property type="match status" value="1"/>
</dbReference>
<dbReference type="PANTHER" id="PTHR14336">
    <property type="entry name" value="TANDEM PH DOMAIN CONTAINING PROTEIN"/>
    <property type="match status" value="1"/>
</dbReference>
<gene>
    <name evidence="3" type="ORF">CYY_008239</name>
</gene>
<dbReference type="InterPro" id="IPR001849">
    <property type="entry name" value="PH_domain"/>
</dbReference>
<protein>
    <recommendedName>
        <fullName evidence="2">PH domain-containing protein</fullName>
    </recommendedName>
</protein>
<dbReference type="FunFam" id="2.30.29.30:FF:000286">
    <property type="entry name" value="PH-protein kinase domain containing protein"/>
    <property type="match status" value="1"/>
</dbReference>
<comment type="caution">
    <text evidence="3">The sequence shown here is derived from an EMBL/GenBank/DDBJ whole genome shotgun (WGS) entry which is preliminary data.</text>
</comment>
<dbReference type="SUPFAM" id="SSF50729">
    <property type="entry name" value="PH domain-like"/>
    <property type="match status" value="1"/>
</dbReference>
<dbReference type="InterPro" id="IPR011993">
    <property type="entry name" value="PH-like_dom_sf"/>
</dbReference>
<dbReference type="GO" id="GO:0005547">
    <property type="term" value="F:phosphatidylinositol-3,4,5-trisphosphate binding"/>
    <property type="evidence" value="ECO:0007669"/>
    <property type="project" value="UniProtKB-ARBA"/>
</dbReference>
<dbReference type="Proteomes" id="UP000695562">
    <property type="component" value="Unassembled WGS sequence"/>
</dbReference>
<dbReference type="InterPro" id="IPR051707">
    <property type="entry name" value="PI-Interact_SigTrans_Reg"/>
</dbReference>
<feature type="region of interest" description="Disordered" evidence="1">
    <location>
        <begin position="1"/>
        <end position="23"/>
    </location>
</feature>
<accession>A0A8J4PQP6</accession>
<evidence type="ECO:0000313" key="3">
    <source>
        <dbReference type="EMBL" id="KAF2070444.1"/>
    </source>
</evidence>
<reference evidence="3" key="1">
    <citation type="submission" date="2020-01" db="EMBL/GenBank/DDBJ databases">
        <title>Development of genomics and gene disruption for Polysphondylium violaceum indicates a role for the polyketide synthase stlB in stalk morphogenesis.</title>
        <authorList>
            <person name="Narita B."/>
            <person name="Kawabe Y."/>
            <person name="Kin K."/>
            <person name="Saito T."/>
            <person name="Gibbs R."/>
            <person name="Kuspa A."/>
            <person name="Muzny D."/>
            <person name="Queller D."/>
            <person name="Richards S."/>
            <person name="Strassman J."/>
            <person name="Sucgang R."/>
            <person name="Worley K."/>
            <person name="Schaap P."/>
        </authorList>
    </citation>
    <scope>NUCLEOTIDE SEQUENCE</scope>
    <source>
        <strain evidence="3">QSvi11</strain>
    </source>
</reference>
<keyword evidence="4" id="KW-1185">Reference proteome</keyword>
<feature type="region of interest" description="Disordered" evidence="1">
    <location>
        <begin position="140"/>
        <end position="159"/>
    </location>
</feature>
<sequence length="268" mass="30937">MTQNVLRESRDEKRKSTIKEGSVTKQGGRIKNWKKRWCVLNEEGLHYFKAQNSIEKGSIHLENILACASEDKPSTKRKYCFKVKTVERTYRICATDSLDRDEWVESITKLLKTKDIGQQKQNGDLKSSNSVDISKIKIDDDDSESSAADSSTPTSYSNSFLKENPSKTIVLTPIMISLKDKFALNTFGPELNRKKDLLSLEETERVLNLLQSHIENEIEIANVDRDREIKLIIKQINKLKDQELESSERLYNQKRLEILNEINKKSQK</sequence>
<name>A0A8J4PQP6_9MYCE</name>
<evidence type="ECO:0000313" key="4">
    <source>
        <dbReference type="Proteomes" id="UP000695562"/>
    </source>
</evidence>
<organism evidence="3 4">
    <name type="scientific">Polysphondylium violaceum</name>
    <dbReference type="NCBI Taxonomy" id="133409"/>
    <lineage>
        <taxon>Eukaryota</taxon>
        <taxon>Amoebozoa</taxon>
        <taxon>Evosea</taxon>
        <taxon>Eumycetozoa</taxon>
        <taxon>Dictyostelia</taxon>
        <taxon>Dictyosteliales</taxon>
        <taxon>Dictyosteliaceae</taxon>
        <taxon>Polysphondylium</taxon>
    </lineage>
</organism>
<evidence type="ECO:0000259" key="2">
    <source>
        <dbReference type="PROSITE" id="PS50003"/>
    </source>
</evidence>
<dbReference type="AlphaFoldDB" id="A0A8J4PQP6"/>
<dbReference type="PROSITE" id="PS50003">
    <property type="entry name" value="PH_DOMAIN"/>
    <property type="match status" value="1"/>
</dbReference>
<evidence type="ECO:0000256" key="1">
    <source>
        <dbReference type="SAM" id="MobiDB-lite"/>
    </source>
</evidence>
<dbReference type="EMBL" id="AJWJ01000491">
    <property type="protein sequence ID" value="KAF2070444.1"/>
    <property type="molecule type" value="Genomic_DNA"/>
</dbReference>
<feature type="compositionally biased region" description="Basic and acidic residues" evidence="1">
    <location>
        <begin position="7"/>
        <end position="18"/>
    </location>
</feature>
<proteinExistence type="predicted"/>